<reference evidence="1 2" key="1">
    <citation type="submission" date="2022-03" db="EMBL/GenBank/DDBJ databases">
        <authorList>
            <person name="Macdonald S."/>
            <person name="Ahmed S."/>
            <person name="Newling K."/>
        </authorList>
    </citation>
    <scope>NUCLEOTIDE SEQUENCE [LARGE SCALE GENOMIC DNA]</scope>
</reference>
<comment type="caution">
    <text evidence="1">The sequence shown here is derived from an EMBL/GenBank/DDBJ whole genome shotgun (WGS) entry which is preliminary data.</text>
</comment>
<dbReference type="AlphaFoldDB" id="A0ABC8JWC4"/>
<protein>
    <submittedName>
        <fullName evidence="1">Uncharacterized protein</fullName>
    </submittedName>
</protein>
<evidence type="ECO:0000313" key="1">
    <source>
        <dbReference type="EMBL" id="CAH8336956.1"/>
    </source>
</evidence>
<dbReference type="SUPFAM" id="SSF52833">
    <property type="entry name" value="Thioredoxin-like"/>
    <property type="match status" value="1"/>
</dbReference>
<accession>A0ABC8JWC4</accession>
<proteinExistence type="predicted"/>
<dbReference type="Pfam" id="PF06999">
    <property type="entry name" value="Suc_Fer-like"/>
    <property type="match status" value="1"/>
</dbReference>
<evidence type="ECO:0000313" key="2">
    <source>
        <dbReference type="Proteomes" id="UP001642260"/>
    </source>
</evidence>
<dbReference type="Gene3D" id="3.40.30.10">
    <property type="entry name" value="Glutaredoxin"/>
    <property type="match status" value="1"/>
</dbReference>
<name>A0ABC8JWC4_ERUVS</name>
<keyword evidence="2" id="KW-1185">Reference proteome</keyword>
<gene>
    <name evidence="1" type="ORF">ERUC_LOCUS13976</name>
</gene>
<sequence>MSLYVPIARRWLVDSEKNMSFMVFNVKSQVSPCSHIGGHKYAGNVIIYQSKVHRKVTGHWYGYVQPEDVPVLLEQHINKGEIVDRLWRSLEVRWVYQKNIRRKLKNDGEVLQNLMVVANKMGTAPRVVKKQHQCCCLWRPLKIINLRVKTALRILHRENKLQKRHSSE</sequence>
<dbReference type="InterPro" id="IPR009737">
    <property type="entry name" value="Aim32/Apd1-like"/>
</dbReference>
<dbReference type="PANTHER" id="PTHR31902">
    <property type="entry name" value="ACTIN PATCHES DISTAL PROTEIN 1"/>
    <property type="match status" value="1"/>
</dbReference>
<dbReference type="InterPro" id="IPR036249">
    <property type="entry name" value="Thioredoxin-like_sf"/>
</dbReference>
<dbReference type="Proteomes" id="UP001642260">
    <property type="component" value="Unassembled WGS sequence"/>
</dbReference>
<dbReference type="PANTHER" id="PTHR31902:SF14">
    <property type="entry name" value="ACTIN PATCHES DISTAL PROTEIN 1"/>
    <property type="match status" value="1"/>
</dbReference>
<organism evidence="1 2">
    <name type="scientific">Eruca vesicaria subsp. sativa</name>
    <name type="common">Garden rocket</name>
    <name type="synonym">Eruca sativa</name>
    <dbReference type="NCBI Taxonomy" id="29727"/>
    <lineage>
        <taxon>Eukaryota</taxon>
        <taxon>Viridiplantae</taxon>
        <taxon>Streptophyta</taxon>
        <taxon>Embryophyta</taxon>
        <taxon>Tracheophyta</taxon>
        <taxon>Spermatophyta</taxon>
        <taxon>Magnoliopsida</taxon>
        <taxon>eudicotyledons</taxon>
        <taxon>Gunneridae</taxon>
        <taxon>Pentapetalae</taxon>
        <taxon>rosids</taxon>
        <taxon>malvids</taxon>
        <taxon>Brassicales</taxon>
        <taxon>Brassicaceae</taxon>
        <taxon>Brassiceae</taxon>
        <taxon>Eruca</taxon>
    </lineage>
</organism>
<dbReference type="EMBL" id="CAKOAT010130710">
    <property type="protein sequence ID" value="CAH8336956.1"/>
    <property type="molecule type" value="Genomic_DNA"/>
</dbReference>